<dbReference type="Proteomes" id="UP001178288">
    <property type="component" value="Chromosome"/>
</dbReference>
<gene>
    <name evidence="1" type="ORF">QNH39_04840</name>
</gene>
<dbReference type="KEGG" id="nnv:QNH39_04840"/>
<evidence type="ECO:0000313" key="1">
    <source>
        <dbReference type="EMBL" id="WHY87190.1"/>
    </source>
</evidence>
<evidence type="ECO:0000313" key="2">
    <source>
        <dbReference type="Proteomes" id="UP001178288"/>
    </source>
</evidence>
<name>A0AA95MSI6_9BACI</name>
<reference evidence="1" key="1">
    <citation type="submission" date="2023-05" db="EMBL/GenBank/DDBJ databases">
        <title>Comparative genomics of Bacillaceae isolates and their secondary metabolite potential.</title>
        <authorList>
            <person name="Song L."/>
            <person name="Nielsen L.J."/>
            <person name="Mohite O."/>
            <person name="Xu X."/>
            <person name="Weber T."/>
            <person name="Kovacs A.T."/>
        </authorList>
    </citation>
    <scope>NUCLEOTIDE SEQUENCE</scope>
    <source>
        <strain evidence="1">XLM17</strain>
    </source>
</reference>
<organism evidence="1 2">
    <name type="scientific">Neobacillus novalis</name>
    <dbReference type="NCBI Taxonomy" id="220687"/>
    <lineage>
        <taxon>Bacteria</taxon>
        <taxon>Bacillati</taxon>
        <taxon>Bacillota</taxon>
        <taxon>Bacilli</taxon>
        <taxon>Bacillales</taxon>
        <taxon>Bacillaceae</taxon>
        <taxon>Neobacillus</taxon>
    </lineage>
</organism>
<dbReference type="RefSeq" id="WP_066083178.1">
    <property type="nucleotide sequence ID" value="NZ_CP126114.1"/>
</dbReference>
<proteinExistence type="predicted"/>
<keyword evidence="2" id="KW-1185">Reference proteome</keyword>
<dbReference type="AlphaFoldDB" id="A0AA95MSI6"/>
<dbReference type="EMBL" id="CP126114">
    <property type="protein sequence ID" value="WHY87190.1"/>
    <property type="molecule type" value="Genomic_DNA"/>
</dbReference>
<protein>
    <submittedName>
        <fullName evidence="1">Uncharacterized protein</fullName>
    </submittedName>
</protein>
<accession>A0AA95MSI6</accession>
<sequence>MFGFLNRTKLIKDDLKGMAKLMYQDVSNDSWDQENLTKRNLDFTIESIRYIDMYAKRLMNSEIGNELLNKHFDNFVVRIGAYIGEVIKNNIKQDFYWYEFGSVYNHSSKLDGVYSSIQTQQSVLYSKNRDTVLLPLFEVSQFLEGNSTYPNFLTYVEESIKQNS</sequence>